<evidence type="ECO:0000256" key="12">
    <source>
        <dbReference type="ARBA" id="ARBA00073894"/>
    </source>
</evidence>
<evidence type="ECO:0000256" key="11">
    <source>
        <dbReference type="ARBA" id="ARBA00051944"/>
    </source>
</evidence>
<dbReference type="Gene3D" id="3.40.640.10">
    <property type="entry name" value="Type I PLP-dependent aspartate aminotransferase-like (Major domain)"/>
    <property type="match status" value="1"/>
</dbReference>
<dbReference type="FunFam" id="3.40.640.10:FF:000011">
    <property type="entry name" value="Ornithine aminotransferase"/>
    <property type="match status" value="1"/>
</dbReference>
<dbReference type="RefSeq" id="XP_013333499.1">
    <property type="nucleotide sequence ID" value="XM_013478045.1"/>
</dbReference>
<reference evidence="14" key="2">
    <citation type="submission" date="2013-10" db="EMBL/GenBank/DDBJ databases">
        <authorList>
            <person name="Aslett M."/>
        </authorList>
    </citation>
    <scope>NUCLEOTIDE SEQUENCE [LARGE SCALE GENOMIC DNA]</scope>
    <source>
        <strain evidence="14">Weybridge</strain>
    </source>
</reference>
<dbReference type="PROSITE" id="PS00600">
    <property type="entry name" value="AA_TRANSFER_CLASS_3"/>
    <property type="match status" value="1"/>
</dbReference>
<dbReference type="GO" id="GO:0030170">
    <property type="term" value="F:pyridoxal phosphate binding"/>
    <property type="evidence" value="ECO:0007669"/>
    <property type="project" value="InterPro"/>
</dbReference>
<proteinExistence type="inferred from homology"/>
<organism evidence="14 15">
    <name type="scientific">Eimeria maxima</name>
    <name type="common">Coccidian parasite</name>
    <dbReference type="NCBI Taxonomy" id="5804"/>
    <lineage>
        <taxon>Eukaryota</taxon>
        <taxon>Sar</taxon>
        <taxon>Alveolata</taxon>
        <taxon>Apicomplexa</taxon>
        <taxon>Conoidasida</taxon>
        <taxon>Coccidia</taxon>
        <taxon>Eucoccidiorida</taxon>
        <taxon>Eimeriorina</taxon>
        <taxon>Eimeriidae</taxon>
        <taxon>Eimeria</taxon>
    </lineage>
</organism>
<comment type="catalytic activity">
    <reaction evidence="10 13">
        <text>a 2-oxocarboxylate + L-ornithine = L-glutamate 5-semialdehyde + an L-alpha-amino acid</text>
        <dbReference type="Rhea" id="RHEA:13877"/>
        <dbReference type="ChEBI" id="CHEBI:35179"/>
        <dbReference type="ChEBI" id="CHEBI:46911"/>
        <dbReference type="ChEBI" id="CHEBI:58066"/>
        <dbReference type="ChEBI" id="CHEBI:59869"/>
        <dbReference type="EC" id="2.6.1.13"/>
    </reaction>
</comment>
<evidence type="ECO:0000256" key="9">
    <source>
        <dbReference type="ARBA" id="ARBA00023157"/>
    </source>
</evidence>
<dbReference type="Pfam" id="PF00202">
    <property type="entry name" value="Aminotran_3"/>
    <property type="match status" value="1"/>
</dbReference>
<evidence type="ECO:0000256" key="6">
    <source>
        <dbReference type="ARBA" id="ARBA00022576"/>
    </source>
</evidence>
<evidence type="ECO:0000256" key="2">
    <source>
        <dbReference type="ARBA" id="ARBA00004998"/>
    </source>
</evidence>
<dbReference type="GO" id="GO:0055129">
    <property type="term" value="P:L-proline biosynthetic process"/>
    <property type="evidence" value="ECO:0007669"/>
    <property type="project" value="UniProtKB-UniPathway"/>
</dbReference>
<keyword evidence="15" id="KW-1185">Reference proteome</keyword>
<comment type="similarity">
    <text evidence="3 13">Belongs to the class-III pyridoxal-phosphate-dependent aminotransferase family.</text>
</comment>
<dbReference type="EMBL" id="HG719143">
    <property type="protein sequence ID" value="CDJ56849.1"/>
    <property type="molecule type" value="Genomic_DNA"/>
</dbReference>
<dbReference type="InterPro" id="IPR005814">
    <property type="entry name" value="Aminotrans_3"/>
</dbReference>
<dbReference type="InterPro" id="IPR010164">
    <property type="entry name" value="Orn_aminotrans"/>
</dbReference>
<sequence length="293" mass="32308">MARKWGYEVKGLKKDSAKIIFCNNNYWGRTIAAASSSTTLENYRHFGPFTPGFELIPYDDLQALEKALQDPQVAAFFVEPIQGEAGVVVPQRGYLRAAAELCREHNVLLIADEIQAGLGRSGKLLACDWDYVRPDVVLLGKSISGGVLPCSAVITDAHIMQVFSPGTHGSTFGGNPLACAVGYEALSVLLEEGMLENSCIQGELLRSELQRLKDKHKLHFIKDIRGKGLFNAVEIDGSSGECMHLCMQLKEEGLLCRPTRGTVLRFLPPLNITEEQMKEAIERIAKVFLRKTS</sequence>
<dbReference type="Proteomes" id="UP000030763">
    <property type="component" value="Unassembled WGS sequence"/>
</dbReference>
<evidence type="ECO:0000256" key="5">
    <source>
        <dbReference type="ARBA" id="ARBA00012924"/>
    </source>
</evidence>
<evidence type="ECO:0000256" key="1">
    <source>
        <dbReference type="ARBA" id="ARBA00001933"/>
    </source>
</evidence>
<dbReference type="GeneID" id="25336526"/>
<evidence type="ECO:0000313" key="15">
    <source>
        <dbReference type="Proteomes" id="UP000030763"/>
    </source>
</evidence>
<accession>U6M326</accession>
<evidence type="ECO:0000313" key="14">
    <source>
        <dbReference type="EMBL" id="CDJ56849.1"/>
    </source>
</evidence>
<comment type="pathway">
    <text evidence="2 13">Amino-acid biosynthesis; L-proline biosynthesis; L-glutamate 5-semialdehyde from L-ornithine: step 1/1.</text>
</comment>
<keyword evidence="6 13" id="KW-0032">Aminotransferase</keyword>
<dbReference type="SUPFAM" id="SSF53383">
    <property type="entry name" value="PLP-dependent transferases"/>
    <property type="match status" value="1"/>
</dbReference>
<evidence type="ECO:0000256" key="7">
    <source>
        <dbReference type="ARBA" id="ARBA00022679"/>
    </source>
</evidence>
<dbReference type="GO" id="GO:0010121">
    <property type="term" value="P:L-arginine catabolic process to proline via ornithine"/>
    <property type="evidence" value="ECO:0007669"/>
    <property type="project" value="TreeGrafter"/>
</dbReference>
<protein>
    <recommendedName>
        <fullName evidence="12 13">Ornithine aminotransferase</fullName>
        <ecNumber evidence="5 13">2.6.1.13</ecNumber>
    </recommendedName>
</protein>
<dbReference type="OMA" id="VCEGNFH"/>
<dbReference type="GO" id="GO:0042802">
    <property type="term" value="F:identical protein binding"/>
    <property type="evidence" value="ECO:0007669"/>
    <property type="project" value="TreeGrafter"/>
</dbReference>
<name>U6M326_EIMMA</name>
<dbReference type="AlphaFoldDB" id="U6M326"/>
<comment type="catalytic activity">
    <reaction evidence="11">
        <text>L-ornithine + 2-oxoglutarate = L-glutamate 5-semialdehyde + L-glutamate</text>
        <dbReference type="Rhea" id="RHEA:25160"/>
        <dbReference type="ChEBI" id="CHEBI:16810"/>
        <dbReference type="ChEBI" id="CHEBI:29985"/>
        <dbReference type="ChEBI" id="CHEBI:46911"/>
        <dbReference type="ChEBI" id="CHEBI:58066"/>
        <dbReference type="EC" id="2.6.1.13"/>
    </reaction>
    <physiologicalReaction direction="left-to-right" evidence="11">
        <dbReference type="Rhea" id="RHEA:25161"/>
    </physiologicalReaction>
</comment>
<dbReference type="NCBIfam" id="TIGR01885">
    <property type="entry name" value="Orn_aminotrans"/>
    <property type="match status" value="1"/>
</dbReference>
<evidence type="ECO:0000256" key="3">
    <source>
        <dbReference type="ARBA" id="ARBA00008954"/>
    </source>
</evidence>
<evidence type="ECO:0000256" key="10">
    <source>
        <dbReference type="ARBA" id="ARBA00051265"/>
    </source>
</evidence>
<dbReference type="VEuPathDB" id="ToxoDB:EMWEY_00025400"/>
<dbReference type="InterPro" id="IPR015424">
    <property type="entry name" value="PyrdxlP-dep_Trfase"/>
</dbReference>
<comment type="subunit">
    <text evidence="4">Homodimer.</text>
</comment>
<reference evidence="14" key="1">
    <citation type="submission" date="2013-10" db="EMBL/GenBank/DDBJ databases">
        <title>Genomic analysis of the causative agents of coccidiosis in chickens.</title>
        <authorList>
            <person name="Reid A.J."/>
            <person name="Blake D."/>
            <person name="Billington K."/>
            <person name="Browne H."/>
            <person name="Dunn M."/>
            <person name="Hung S."/>
            <person name="Kawahara F."/>
            <person name="Miranda-Saavedra D."/>
            <person name="Mourier T."/>
            <person name="Nagra H."/>
            <person name="Otto T.D."/>
            <person name="Rawlings N."/>
            <person name="Sanchez A."/>
            <person name="Sanders M."/>
            <person name="Subramaniam C."/>
            <person name="Tay Y."/>
            <person name="Dear P."/>
            <person name="Doerig C."/>
            <person name="Gruber A."/>
            <person name="Parkinson J."/>
            <person name="Shirley M."/>
            <person name="Wan K.L."/>
            <person name="Berriman M."/>
            <person name="Tomley F."/>
            <person name="Pain A."/>
        </authorList>
    </citation>
    <scope>NUCLEOTIDE SEQUENCE [LARGE SCALE GENOMIC DNA]</scope>
    <source>
        <strain evidence="14">Weybridge</strain>
    </source>
</reference>
<evidence type="ECO:0000256" key="4">
    <source>
        <dbReference type="ARBA" id="ARBA00011738"/>
    </source>
</evidence>
<dbReference type="EC" id="2.6.1.13" evidence="5 13"/>
<dbReference type="FunFam" id="3.90.1150.10:FF:000152">
    <property type="entry name" value="Ornithine aminotransferase"/>
    <property type="match status" value="1"/>
</dbReference>
<keyword evidence="8 13" id="KW-0663">Pyridoxal phosphate</keyword>
<dbReference type="GO" id="GO:0005737">
    <property type="term" value="C:cytoplasm"/>
    <property type="evidence" value="ECO:0007669"/>
    <property type="project" value="TreeGrafter"/>
</dbReference>
<dbReference type="InterPro" id="IPR049704">
    <property type="entry name" value="Aminotrans_3_PPA_site"/>
</dbReference>
<dbReference type="InterPro" id="IPR050103">
    <property type="entry name" value="Class-III_PLP-dep_AT"/>
</dbReference>
<keyword evidence="7 13" id="KW-0808">Transferase</keyword>
<dbReference type="PANTHER" id="PTHR11986:SF18">
    <property type="entry name" value="ORNITHINE AMINOTRANSFERASE, MITOCHONDRIAL"/>
    <property type="match status" value="1"/>
</dbReference>
<evidence type="ECO:0000256" key="13">
    <source>
        <dbReference type="RuleBase" id="RU365036"/>
    </source>
</evidence>
<comment type="cofactor">
    <cofactor evidence="1 13">
        <name>pyridoxal 5'-phosphate</name>
        <dbReference type="ChEBI" id="CHEBI:597326"/>
    </cofactor>
</comment>
<dbReference type="OrthoDB" id="425114at2759"/>
<dbReference type="CDD" id="cd00610">
    <property type="entry name" value="OAT_like"/>
    <property type="match status" value="1"/>
</dbReference>
<evidence type="ECO:0000256" key="8">
    <source>
        <dbReference type="ARBA" id="ARBA00022898"/>
    </source>
</evidence>
<keyword evidence="9" id="KW-1015">Disulfide bond</keyword>
<dbReference type="GO" id="GO:0019544">
    <property type="term" value="P:L-arginine catabolic process to L-glutamate"/>
    <property type="evidence" value="ECO:0007669"/>
    <property type="project" value="TreeGrafter"/>
</dbReference>
<dbReference type="GO" id="GO:0004587">
    <property type="term" value="F:ornithine aminotransferase activity"/>
    <property type="evidence" value="ECO:0007669"/>
    <property type="project" value="UniProtKB-EC"/>
</dbReference>
<dbReference type="PANTHER" id="PTHR11986">
    <property type="entry name" value="AMINOTRANSFERASE CLASS III"/>
    <property type="match status" value="1"/>
</dbReference>
<dbReference type="UniPathway" id="UPA00098">
    <property type="reaction ID" value="UER00358"/>
</dbReference>
<dbReference type="InterPro" id="IPR015421">
    <property type="entry name" value="PyrdxlP-dep_Trfase_major"/>
</dbReference>
<gene>
    <name evidence="14" type="ORF">EMWEY_00025400</name>
</gene>